<evidence type="ECO:0000313" key="9">
    <source>
        <dbReference type="EMBL" id="PIT01589.1"/>
    </source>
</evidence>
<evidence type="ECO:0000256" key="4">
    <source>
        <dbReference type="ARBA" id="ARBA00022840"/>
    </source>
</evidence>
<dbReference type="EC" id="2.7.7.108" evidence="5"/>
<dbReference type="Gene3D" id="1.10.3290.10">
    <property type="entry name" value="Fido-like domain"/>
    <property type="match status" value="1"/>
</dbReference>
<reference evidence="9 10" key="1">
    <citation type="submission" date="2015-06" db="EMBL/GenBank/DDBJ databases">
        <title>Comparative genome analysis of nirS-carrying Bradyrhizobium sp. strains.</title>
        <authorList>
            <person name="Ishii S."/>
            <person name="Jang J."/>
            <person name="Nishizawa T."/>
            <person name="Senoo K."/>
        </authorList>
    </citation>
    <scope>NUCLEOTIDE SEQUENCE [LARGE SCALE GENOMIC DNA]</scope>
    <source>
        <strain evidence="9 10">TSA1</strain>
    </source>
</reference>
<dbReference type="AlphaFoldDB" id="A0A2M6UAJ0"/>
<evidence type="ECO:0000256" key="5">
    <source>
        <dbReference type="ARBA" id="ARBA00034531"/>
    </source>
</evidence>
<feature type="domain" description="Fido" evidence="8">
    <location>
        <begin position="50"/>
        <end position="191"/>
    </location>
</feature>
<dbReference type="PANTHER" id="PTHR39560:SF1">
    <property type="entry name" value="PROTEIN ADENYLYLTRANSFERASE FIC-RELATED"/>
    <property type="match status" value="1"/>
</dbReference>
<evidence type="ECO:0000256" key="2">
    <source>
        <dbReference type="ARBA" id="ARBA00022695"/>
    </source>
</evidence>
<sequence>MYDAVDDPYTYENSTVLVNKLDLRDQGQLDDFEAEITSARSTEPLPEGALDFAHYCAVHHHLFQDVYEWAGTPRTVRISKQGSPFCFPEHIGAQATKLFEELKSNRFFEGLPVTEFAAKGAHFLSELNVIHAFREGNGRSQLSFFAMLAEHAGHPLDLERLNPDAMLNAMIASFDGDETDLAQIIADLVTA</sequence>
<dbReference type="InterPro" id="IPR036597">
    <property type="entry name" value="Fido-like_dom_sf"/>
</dbReference>
<dbReference type="GO" id="GO:0051302">
    <property type="term" value="P:regulation of cell division"/>
    <property type="evidence" value="ECO:0007669"/>
    <property type="project" value="TreeGrafter"/>
</dbReference>
<dbReference type="Pfam" id="PF02661">
    <property type="entry name" value="Fic"/>
    <property type="match status" value="1"/>
</dbReference>
<comment type="caution">
    <text evidence="9">The sequence shown here is derived from an EMBL/GenBank/DDBJ whole genome shotgun (WGS) entry which is preliminary data.</text>
</comment>
<evidence type="ECO:0000256" key="6">
    <source>
        <dbReference type="ARBA" id="ARBA00047939"/>
    </source>
</evidence>
<keyword evidence="4" id="KW-0067">ATP-binding</keyword>
<name>A0A2M6UAJ0_9BRAD</name>
<organism evidence="9 10">
    <name type="scientific">Bradyrhizobium nitroreducens</name>
    <dbReference type="NCBI Taxonomy" id="709803"/>
    <lineage>
        <taxon>Bacteria</taxon>
        <taxon>Pseudomonadati</taxon>
        <taxon>Pseudomonadota</taxon>
        <taxon>Alphaproteobacteria</taxon>
        <taxon>Hyphomicrobiales</taxon>
        <taxon>Nitrobacteraceae</taxon>
        <taxon>Bradyrhizobium</taxon>
    </lineage>
</organism>
<evidence type="ECO:0000256" key="1">
    <source>
        <dbReference type="ARBA" id="ARBA00022679"/>
    </source>
</evidence>
<dbReference type="EMBL" id="LFJC01000003">
    <property type="protein sequence ID" value="PIT01589.1"/>
    <property type="molecule type" value="Genomic_DNA"/>
</dbReference>
<keyword evidence="10" id="KW-1185">Reference proteome</keyword>
<dbReference type="PANTHER" id="PTHR39560">
    <property type="entry name" value="PROTEIN ADENYLYLTRANSFERASE FIC-RELATED"/>
    <property type="match status" value="1"/>
</dbReference>
<keyword evidence="1 9" id="KW-0808">Transferase</keyword>
<dbReference type="PROSITE" id="PS51459">
    <property type="entry name" value="FIDO"/>
    <property type="match status" value="1"/>
</dbReference>
<keyword evidence="3" id="KW-0547">Nucleotide-binding</keyword>
<dbReference type="GO" id="GO:0070733">
    <property type="term" value="F:AMPylase activity"/>
    <property type="evidence" value="ECO:0007669"/>
    <property type="project" value="UniProtKB-EC"/>
</dbReference>
<dbReference type="SUPFAM" id="SSF140931">
    <property type="entry name" value="Fic-like"/>
    <property type="match status" value="1"/>
</dbReference>
<evidence type="ECO:0000256" key="3">
    <source>
        <dbReference type="ARBA" id="ARBA00022741"/>
    </source>
</evidence>
<dbReference type="InterPro" id="IPR003812">
    <property type="entry name" value="Fido"/>
</dbReference>
<comment type="catalytic activity">
    <reaction evidence="7">
        <text>L-tyrosyl-[protein] + ATP = O-(5'-adenylyl)-L-tyrosyl-[protein] + diphosphate</text>
        <dbReference type="Rhea" id="RHEA:54288"/>
        <dbReference type="Rhea" id="RHEA-COMP:10136"/>
        <dbReference type="Rhea" id="RHEA-COMP:13846"/>
        <dbReference type="ChEBI" id="CHEBI:30616"/>
        <dbReference type="ChEBI" id="CHEBI:33019"/>
        <dbReference type="ChEBI" id="CHEBI:46858"/>
        <dbReference type="ChEBI" id="CHEBI:83624"/>
        <dbReference type="EC" id="2.7.7.108"/>
    </reaction>
</comment>
<keyword evidence="2" id="KW-0548">Nucleotidyltransferase</keyword>
<evidence type="ECO:0000313" key="10">
    <source>
        <dbReference type="Proteomes" id="UP000228930"/>
    </source>
</evidence>
<dbReference type="RefSeq" id="WP_100176803.1">
    <property type="nucleotide sequence ID" value="NZ_LFJC01000003.1"/>
</dbReference>
<proteinExistence type="predicted"/>
<dbReference type="GO" id="GO:0005524">
    <property type="term" value="F:ATP binding"/>
    <property type="evidence" value="ECO:0007669"/>
    <property type="project" value="UniProtKB-KW"/>
</dbReference>
<dbReference type="Proteomes" id="UP000228930">
    <property type="component" value="Unassembled WGS sequence"/>
</dbReference>
<evidence type="ECO:0000256" key="7">
    <source>
        <dbReference type="ARBA" id="ARBA00048696"/>
    </source>
</evidence>
<protein>
    <recommendedName>
        <fullName evidence="5">protein adenylyltransferase</fullName>
        <ecNumber evidence="5">2.7.7.108</ecNumber>
    </recommendedName>
</protein>
<evidence type="ECO:0000259" key="8">
    <source>
        <dbReference type="PROSITE" id="PS51459"/>
    </source>
</evidence>
<comment type="catalytic activity">
    <reaction evidence="6">
        <text>L-threonyl-[protein] + ATP = 3-O-(5'-adenylyl)-L-threonyl-[protein] + diphosphate</text>
        <dbReference type="Rhea" id="RHEA:54292"/>
        <dbReference type="Rhea" id="RHEA-COMP:11060"/>
        <dbReference type="Rhea" id="RHEA-COMP:13847"/>
        <dbReference type="ChEBI" id="CHEBI:30013"/>
        <dbReference type="ChEBI" id="CHEBI:30616"/>
        <dbReference type="ChEBI" id="CHEBI:33019"/>
        <dbReference type="ChEBI" id="CHEBI:138113"/>
        <dbReference type="EC" id="2.7.7.108"/>
    </reaction>
</comment>
<accession>A0A2M6UAJ0</accession>
<gene>
    <name evidence="9" type="ORF">TSA1_13030</name>
</gene>